<gene>
    <name evidence="1" type="ORF">ACFPP9_14855</name>
</gene>
<dbReference type="Proteomes" id="UP001596150">
    <property type="component" value="Unassembled WGS sequence"/>
</dbReference>
<name>A0ABW0PZH9_9HYPH</name>
<evidence type="ECO:0000313" key="1">
    <source>
        <dbReference type="EMBL" id="MFC5517062.1"/>
    </source>
</evidence>
<organism evidence="1 2">
    <name type="scientific">Kaistia terrae</name>
    <dbReference type="NCBI Taxonomy" id="537017"/>
    <lineage>
        <taxon>Bacteria</taxon>
        <taxon>Pseudomonadati</taxon>
        <taxon>Pseudomonadota</taxon>
        <taxon>Alphaproteobacteria</taxon>
        <taxon>Hyphomicrobiales</taxon>
        <taxon>Kaistiaceae</taxon>
        <taxon>Kaistia</taxon>
    </lineage>
</organism>
<protein>
    <submittedName>
        <fullName evidence="1">Uncharacterized protein</fullName>
    </submittedName>
</protein>
<dbReference type="EMBL" id="JBHSML010000004">
    <property type="protein sequence ID" value="MFC5517062.1"/>
    <property type="molecule type" value="Genomic_DNA"/>
</dbReference>
<sequence length="76" mass="8126">MIGRIISPALSNSVIQALSLLSRAWNGRQWLLLHRANVDAIVCGNDVMTIGAQPHGAEAAGYYLPRAVGIKSIKIS</sequence>
<reference evidence="2" key="1">
    <citation type="journal article" date="2019" name="Int. J. Syst. Evol. Microbiol.">
        <title>The Global Catalogue of Microorganisms (GCM) 10K type strain sequencing project: providing services to taxonomists for standard genome sequencing and annotation.</title>
        <authorList>
            <consortium name="The Broad Institute Genomics Platform"/>
            <consortium name="The Broad Institute Genome Sequencing Center for Infectious Disease"/>
            <person name="Wu L."/>
            <person name="Ma J."/>
        </authorList>
    </citation>
    <scope>NUCLEOTIDE SEQUENCE [LARGE SCALE GENOMIC DNA]</scope>
    <source>
        <strain evidence="2">KACC 12633</strain>
    </source>
</reference>
<proteinExistence type="predicted"/>
<accession>A0ABW0PZH9</accession>
<dbReference type="RefSeq" id="WP_266345345.1">
    <property type="nucleotide sequence ID" value="NZ_JAPKNH010000008.1"/>
</dbReference>
<evidence type="ECO:0000313" key="2">
    <source>
        <dbReference type="Proteomes" id="UP001596150"/>
    </source>
</evidence>
<comment type="caution">
    <text evidence="1">The sequence shown here is derived from an EMBL/GenBank/DDBJ whole genome shotgun (WGS) entry which is preliminary data.</text>
</comment>
<keyword evidence="2" id="KW-1185">Reference proteome</keyword>